<organism evidence="1 2">
    <name type="scientific">Phaeovulum veldkampii DSM 11550</name>
    <dbReference type="NCBI Taxonomy" id="1185920"/>
    <lineage>
        <taxon>Bacteria</taxon>
        <taxon>Pseudomonadati</taxon>
        <taxon>Pseudomonadota</taxon>
        <taxon>Alphaproteobacteria</taxon>
        <taxon>Rhodobacterales</taxon>
        <taxon>Paracoccaceae</taxon>
        <taxon>Phaeovulum</taxon>
    </lineage>
</organism>
<proteinExistence type="predicted"/>
<dbReference type="OrthoDB" id="7687351at2"/>
<evidence type="ECO:0008006" key="3">
    <source>
        <dbReference type="Google" id="ProtNLM"/>
    </source>
</evidence>
<protein>
    <recommendedName>
        <fullName evidence="3">Gamma-glutamyl kinase</fullName>
    </recommendedName>
</protein>
<accession>A0A2T4JFU7</accession>
<sequence length="202" mass="22456">MLIFWQQRLVLLATPKTGSSAVSVALESLASVTVARPPQLKHTSAERYRRHVAPWIEAASGHSFDVVALMREPQDWLGSWYRYRQREAILGQPNSTAGIGFDDFVCAYMSSERPAFADLGSQEGFLSLRDGSLGVDRVFCYEDIGRFVGFLEDRLDFEIHLPRVNVSPAGVTTLSDTTRQRLTAHSSADFALYARVRAGETA</sequence>
<keyword evidence="2" id="KW-1185">Reference proteome</keyword>
<dbReference type="SUPFAM" id="SSF52540">
    <property type="entry name" value="P-loop containing nucleoside triphosphate hydrolases"/>
    <property type="match status" value="1"/>
</dbReference>
<dbReference type="RefSeq" id="WP_107325701.1">
    <property type="nucleotide sequence ID" value="NZ_NHSP01000015.1"/>
</dbReference>
<name>A0A2T4JFU7_9RHOB</name>
<dbReference type="Proteomes" id="UP000241899">
    <property type="component" value="Unassembled WGS sequence"/>
</dbReference>
<evidence type="ECO:0000313" key="2">
    <source>
        <dbReference type="Proteomes" id="UP000241899"/>
    </source>
</evidence>
<dbReference type="AlphaFoldDB" id="A0A2T4JFU7"/>
<evidence type="ECO:0000313" key="1">
    <source>
        <dbReference type="EMBL" id="PTE16766.1"/>
    </source>
</evidence>
<comment type="caution">
    <text evidence="1">The sequence shown here is derived from an EMBL/GenBank/DDBJ whole genome shotgun (WGS) entry which is preliminary data.</text>
</comment>
<dbReference type="InterPro" id="IPR027417">
    <property type="entry name" value="P-loop_NTPase"/>
</dbReference>
<reference evidence="1 2" key="1">
    <citation type="submission" date="2018-03" db="EMBL/GenBank/DDBJ databases">
        <title>Rhodobacter veldkampii.</title>
        <authorList>
            <person name="Meyer T.E."/>
            <person name="Miller S."/>
            <person name="Lodha T."/>
            <person name="Gandham S."/>
            <person name="Chintalapati S."/>
            <person name="Chintalapati V.R."/>
        </authorList>
    </citation>
    <scope>NUCLEOTIDE SEQUENCE [LARGE SCALE GENOMIC DNA]</scope>
    <source>
        <strain evidence="1 2">DSM 11550</strain>
    </source>
</reference>
<gene>
    <name evidence="1" type="ORF">C5F46_12605</name>
</gene>
<dbReference type="EMBL" id="PZKF01000033">
    <property type="protein sequence ID" value="PTE16766.1"/>
    <property type="molecule type" value="Genomic_DNA"/>
</dbReference>